<dbReference type="EMBL" id="VSSQ01002011">
    <property type="protein sequence ID" value="MPM12708.1"/>
    <property type="molecule type" value="Genomic_DNA"/>
</dbReference>
<sequence length="268" mass="29649">MKHIYNLTRQAEDERDLKLAAAEPAEIPRKADLREKCPPVFDQGRIGSCTANAGVAAYMMLKGTADALSRLFLYYEERRLEGTTGSDAGATMRSIGKALNKAGVCAEALWPYVEENYDDDPPEEADKDAEGRKIAAYRKLPGLDAIKKYIAASGRPVMIGMEIYESFESDEAEKTGVIPMPDTNKEALLGGHAVLVVGYDDDFGKPDTACGFFCELMDDLIDKLTGTQDDDGCFIVRNSWGADWGDGGYFYLPYAYLKNHAFDFWVIE</sequence>
<evidence type="ECO:0000259" key="2">
    <source>
        <dbReference type="SMART" id="SM00645"/>
    </source>
</evidence>
<dbReference type="SUPFAM" id="SSF54001">
    <property type="entry name" value="Cysteine proteinases"/>
    <property type="match status" value="1"/>
</dbReference>
<dbReference type="PROSITE" id="PS00639">
    <property type="entry name" value="THIOL_PROTEASE_HIS"/>
    <property type="match status" value="1"/>
</dbReference>
<dbReference type="InterPro" id="IPR025660">
    <property type="entry name" value="Pept_his_AS"/>
</dbReference>
<dbReference type="PANTHER" id="PTHR12411">
    <property type="entry name" value="CYSTEINE PROTEASE FAMILY C1-RELATED"/>
    <property type="match status" value="1"/>
</dbReference>
<reference evidence="3" key="1">
    <citation type="submission" date="2019-08" db="EMBL/GenBank/DDBJ databases">
        <authorList>
            <person name="Kucharzyk K."/>
            <person name="Murdoch R.W."/>
            <person name="Higgins S."/>
            <person name="Loffler F."/>
        </authorList>
    </citation>
    <scope>NUCLEOTIDE SEQUENCE</scope>
</reference>
<dbReference type="SMART" id="SM00645">
    <property type="entry name" value="Pept_C1"/>
    <property type="match status" value="1"/>
</dbReference>
<protein>
    <recommendedName>
        <fullName evidence="2">Peptidase C1A papain C-terminal domain-containing protein</fullName>
    </recommendedName>
</protein>
<dbReference type="Gene3D" id="3.90.70.10">
    <property type="entry name" value="Cysteine proteinases"/>
    <property type="match status" value="1"/>
</dbReference>
<evidence type="ECO:0000313" key="3">
    <source>
        <dbReference type="EMBL" id="MPM12708.1"/>
    </source>
</evidence>
<proteinExistence type="inferred from homology"/>
<dbReference type="InterPro" id="IPR000668">
    <property type="entry name" value="Peptidase_C1A_C"/>
</dbReference>
<dbReference type="GO" id="GO:0006508">
    <property type="term" value="P:proteolysis"/>
    <property type="evidence" value="ECO:0007669"/>
    <property type="project" value="InterPro"/>
</dbReference>
<accession>A0A644XA45</accession>
<dbReference type="InterPro" id="IPR038765">
    <property type="entry name" value="Papain-like_cys_pep_sf"/>
</dbReference>
<dbReference type="GO" id="GO:0008234">
    <property type="term" value="F:cysteine-type peptidase activity"/>
    <property type="evidence" value="ECO:0007669"/>
    <property type="project" value="InterPro"/>
</dbReference>
<dbReference type="CDD" id="cd02619">
    <property type="entry name" value="Peptidase_C1"/>
    <property type="match status" value="1"/>
</dbReference>
<comment type="caution">
    <text evidence="3">The sequence shown here is derived from an EMBL/GenBank/DDBJ whole genome shotgun (WGS) entry which is preliminary data.</text>
</comment>
<dbReference type="Pfam" id="PF00112">
    <property type="entry name" value="Peptidase_C1"/>
    <property type="match status" value="1"/>
</dbReference>
<name>A0A644XA45_9ZZZZ</name>
<evidence type="ECO:0000256" key="1">
    <source>
        <dbReference type="ARBA" id="ARBA00008455"/>
    </source>
</evidence>
<dbReference type="AlphaFoldDB" id="A0A644XA45"/>
<feature type="domain" description="Peptidase C1A papain C-terminal" evidence="2">
    <location>
        <begin position="27"/>
        <end position="256"/>
    </location>
</feature>
<gene>
    <name evidence="3" type="ORF">SDC9_59062</name>
</gene>
<comment type="similarity">
    <text evidence="1">Belongs to the peptidase C1 family.</text>
</comment>
<dbReference type="InterPro" id="IPR013128">
    <property type="entry name" value="Peptidase_C1A"/>
</dbReference>
<organism evidence="3">
    <name type="scientific">bioreactor metagenome</name>
    <dbReference type="NCBI Taxonomy" id="1076179"/>
    <lineage>
        <taxon>unclassified sequences</taxon>
        <taxon>metagenomes</taxon>
        <taxon>ecological metagenomes</taxon>
    </lineage>
</organism>